<dbReference type="PANTHER" id="PTHR42786:SF2">
    <property type="entry name" value="TRNA (CYTIDINE_URIDINE-2'-O-)-METHYLTRANSFERASE TRMJ"/>
    <property type="match status" value="1"/>
</dbReference>
<gene>
    <name evidence="6" type="ORF">B7O98_05730</name>
</gene>
<dbReference type="Gene3D" id="3.40.1280.10">
    <property type="match status" value="1"/>
</dbReference>
<dbReference type="GO" id="GO:0005829">
    <property type="term" value="C:cytosol"/>
    <property type="evidence" value="ECO:0007669"/>
    <property type="project" value="TreeGrafter"/>
</dbReference>
<sequence length="238" mass="26726">MLKLRLVIVEPEGRINMGFIFRLAKNFEVDEICIVNPQFHINDPEVIEFSAKGADLIEKAIIKNSLSECLEGVKLSICTTAIADPESDVLRHGVQPEVLPYIIPYDGVLALVFGRESVGLKREELKECDVVSTLETGSEYNVLNLSHAVAIYLYEVKKALINQRVKPRYECSEDVLKAIRRELSNLSIALNDEKGVRALKNLIFRSAPRAAECGALYKLLKSLRYVAEKAKSLNTEYD</sequence>
<dbReference type="InterPro" id="IPR029026">
    <property type="entry name" value="tRNA_m1G_MTases_N"/>
</dbReference>
<dbReference type="PIRSF" id="PIRSF004808">
    <property type="entry name" value="LasT"/>
    <property type="match status" value="1"/>
</dbReference>
<keyword evidence="4" id="KW-0949">S-adenosyl-L-methionine</keyword>
<evidence type="ECO:0000256" key="2">
    <source>
        <dbReference type="ARBA" id="ARBA00022603"/>
    </source>
</evidence>
<evidence type="ECO:0000313" key="6">
    <source>
        <dbReference type="EMBL" id="PUA32171.1"/>
    </source>
</evidence>
<evidence type="ECO:0000313" key="7">
    <source>
        <dbReference type="Proteomes" id="UP000244093"/>
    </source>
</evidence>
<dbReference type="PANTHER" id="PTHR42786">
    <property type="entry name" value="TRNA/RRNA METHYLTRANSFERASE"/>
    <property type="match status" value="1"/>
</dbReference>
<comment type="caution">
    <text evidence="6">The sequence shown here is derived from an EMBL/GenBank/DDBJ whole genome shotgun (WGS) entry which is preliminary data.</text>
</comment>
<accession>A0A2R7Y3P3</accession>
<organism evidence="6 7">
    <name type="scientific">Zestosphaera tikiterensis</name>
    <dbReference type="NCBI Taxonomy" id="1973259"/>
    <lineage>
        <taxon>Archaea</taxon>
        <taxon>Thermoproteota</taxon>
        <taxon>Thermoprotei</taxon>
        <taxon>Desulfurococcales</taxon>
        <taxon>Desulfurococcaceae</taxon>
        <taxon>Zestosphaera</taxon>
    </lineage>
</organism>
<feature type="domain" description="tRNA/rRNA methyltransferase SpoU type" evidence="5">
    <location>
        <begin position="4"/>
        <end position="154"/>
    </location>
</feature>
<dbReference type="GO" id="GO:0008173">
    <property type="term" value="F:RNA methyltransferase activity"/>
    <property type="evidence" value="ECO:0007669"/>
    <property type="project" value="InterPro"/>
</dbReference>
<dbReference type="SUPFAM" id="SSF75217">
    <property type="entry name" value="alpha/beta knot"/>
    <property type="match status" value="1"/>
</dbReference>
<dbReference type="AlphaFoldDB" id="A0A2R7Y3P3"/>
<reference evidence="6 7" key="1">
    <citation type="journal article" date="2018" name="Syst. Appl. Microbiol.">
        <title>A new symbiotic nanoarchaeote (Candidatus Nanoclepta minutus) and its host (Zestosphaera tikiterensis gen. nov., sp. nov.) from a New Zealand hot spring.</title>
        <authorList>
            <person name="St John E."/>
            <person name="Liu Y."/>
            <person name="Podar M."/>
            <person name="Stott M.B."/>
            <person name="Meneghin J."/>
            <person name="Chen Z."/>
            <person name="Lagutin K."/>
            <person name="Mitchell K."/>
            <person name="Reysenbach A.L."/>
        </authorList>
    </citation>
    <scope>NUCLEOTIDE SEQUENCE [LARGE SCALE GENOMIC DNA]</scope>
    <source>
        <strain evidence="6">NZ3</strain>
    </source>
</reference>
<dbReference type="Proteomes" id="UP000244093">
    <property type="component" value="Unassembled WGS sequence"/>
</dbReference>
<evidence type="ECO:0000256" key="3">
    <source>
        <dbReference type="ARBA" id="ARBA00022679"/>
    </source>
</evidence>
<keyword evidence="3" id="KW-0808">Transferase</keyword>
<dbReference type="CDD" id="cd18093">
    <property type="entry name" value="SpoU-like_TrmJ"/>
    <property type="match status" value="1"/>
</dbReference>
<dbReference type="InterPro" id="IPR004384">
    <property type="entry name" value="RNA_MeTrfase_TrmJ/LasT"/>
</dbReference>
<name>A0A2R7Y3P3_9CREN</name>
<proteinExistence type="inferred from homology"/>
<comment type="similarity">
    <text evidence="1">Belongs to the class IV-like SAM-binding methyltransferase superfamily. RNA methyltransferase TrmH family.</text>
</comment>
<keyword evidence="2" id="KW-0489">Methyltransferase</keyword>
<dbReference type="Pfam" id="PF00588">
    <property type="entry name" value="SpoU_methylase"/>
    <property type="match status" value="1"/>
</dbReference>
<dbReference type="InterPro" id="IPR001537">
    <property type="entry name" value="SpoU_MeTrfase"/>
</dbReference>
<evidence type="ECO:0000256" key="4">
    <source>
        <dbReference type="ARBA" id="ARBA00022691"/>
    </source>
</evidence>
<protein>
    <recommendedName>
        <fullName evidence="5">tRNA/rRNA methyltransferase SpoU type domain-containing protein</fullName>
    </recommendedName>
</protein>
<dbReference type="InterPro" id="IPR029028">
    <property type="entry name" value="Alpha/beta_knot_MTases"/>
</dbReference>
<evidence type="ECO:0000259" key="5">
    <source>
        <dbReference type="Pfam" id="PF00588"/>
    </source>
</evidence>
<dbReference type="GO" id="GO:0002128">
    <property type="term" value="P:tRNA nucleoside ribose methylation"/>
    <property type="evidence" value="ECO:0007669"/>
    <property type="project" value="TreeGrafter"/>
</dbReference>
<evidence type="ECO:0000256" key="1">
    <source>
        <dbReference type="ARBA" id="ARBA00007228"/>
    </source>
</evidence>
<dbReference type="GO" id="GO:0003723">
    <property type="term" value="F:RNA binding"/>
    <property type="evidence" value="ECO:0007669"/>
    <property type="project" value="InterPro"/>
</dbReference>
<dbReference type="EMBL" id="NBVN01000004">
    <property type="protein sequence ID" value="PUA32171.1"/>
    <property type="molecule type" value="Genomic_DNA"/>
</dbReference>